<dbReference type="InterPro" id="IPR013320">
    <property type="entry name" value="ConA-like_dom_sf"/>
</dbReference>
<dbReference type="InterPro" id="IPR000757">
    <property type="entry name" value="Beta-glucanase-like"/>
</dbReference>
<dbReference type="HOGENOM" id="CLU_437608_0_0_1"/>
<evidence type="ECO:0000256" key="1">
    <source>
        <dbReference type="SAM" id="SignalP"/>
    </source>
</evidence>
<dbReference type="Gene3D" id="2.60.120.200">
    <property type="match status" value="2"/>
</dbReference>
<feature type="domain" description="GH16" evidence="2">
    <location>
        <begin position="303"/>
        <end position="623"/>
    </location>
</feature>
<evidence type="ECO:0000313" key="3">
    <source>
        <dbReference type="EMBL" id="EDW46531.1"/>
    </source>
</evidence>
<accession>B4IFU4</accession>
<dbReference type="PANTHER" id="PTHR10963:SF60">
    <property type="entry name" value="GRAM-NEGATIVE BACTERIA-BINDING PROTEIN 1-RELATED"/>
    <property type="match status" value="1"/>
</dbReference>
<evidence type="ECO:0000313" key="4">
    <source>
        <dbReference type="Proteomes" id="UP000001292"/>
    </source>
</evidence>
<dbReference type="AlphaFoldDB" id="B4IFU4"/>
<proteinExistence type="predicted"/>
<dbReference type="OMA" id="MHTDFTF"/>
<dbReference type="GO" id="GO:0005975">
    <property type="term" value="P:carbohydrate metabolic process"/>
    <property type="evidence" value="ECO:0007669"/>
    <property type="project" value="InterPro"/>
</dbReference>
<evidence type="ECO:0000259" key="2">
    <source>
        <dbReference type="PROSITE" id="PS51762"/>
    </source>
</evidence>
<dbReference type="SUPFAM" id="SSF49899">
    <property type="entry name" value="Concanavalin A-like lectins/glucanases"/>
    <property type="match status" value="2"/>
</dbReference>
<feature type="signal peptide" evidence="1">
    <location>
        <begin position="1"/>
        <end position="19"/>
    </location>
</feature>
<dbReference type="GO" id="GO:0004553">
    <property type="term" value="F:hydrolase activity, hydrolyzing O-glycosyl compounds"/>
    <property type="evidence" value="ECO:0007669"/>
    <property type="project" value="InterPro"/>
</dbReference>
<dbReference type="PROSITE" id="PS51762">
    <property type="entry name" value="GH16_2"/>
    <property type="match status" value="1"/>
</dbReference>
<dbReference type="STRING" id="7238.B4IFU4"/>
<keyword evidence="4" id="KW-1185">Reference proteome</keyword>
<sequence length="625" mass="72096">MEMSLWLALILSQLIGLDSFRVPQLLVNVTENDPWIWASLPGDHHIRSVLFYTEYEGDKCPFYDYRLDPSIGHPWVIREYLGNGTLKISAVVETHQNETVIESFRIRSLGENSASVEPLRKFLPSSEKSIDCEKLRSSTKYCLPTISHHRGKPISCSGRLLFSESFADSENPLKNWKHVVQSQLLEPHYEGVAFVNRKANSYVENNMLHLKVTKSNYGSKNPFYLENCTYTKRDSNQRCGEKKYRLPFRKFMPPFDSAKLISLDTFKYCRIDIEAKMPIGDFLFPVNHDAIRIAIVRGNKKLTDFASNEIECSHRSGFSSGDLLFEDNFENDQKLTDNWIHEVRYRNTGGKNQEFVSFVDDPDNSNITNNNLHISITKDERSKILLGCTSKKEGLAKRKECGRGSRRSKREPWVSKTFRSSNMHTDFTFKYGRVEIRAKMPKGDWLFPNILLVPNMDKSDDDFFDHIRLYARGNYVLQDKHQSALDGSSLFGGIVVWNKTGAEPNPIEHFVVRNEDYYYGDGFHDYTIIWQTDKIIFKFDGEFFGAVNNATLLEPFQKHECHLVLGLTAGGNVNFNDDILEMKHKPFSNTHPKADKQFEELSRNSDWTPLVVDHIRVFAIDKEGN</sequence>
<dbReference type="EMBL" id="CH480834">
    <property type="protein sequence ID" value="EDW46531.1"/>
    <property type="molecule type" value="Genomic_DNA"/>
</dbReference>
<organism evidence="4">
    <name type="scientific">Drosophila sechellia</name>
    <name type="common">Fruit fly</name>
    <dbReference type="NCBI Taxonomy" id="7238"/>
    <lineage>
        <taxon>Eukaryota</taxon>
        <taxon>Metazoa</taxon>
        <taxon>Ecdysozoa</taxon>
        <taxon>Arthropoda</taxon>
        <taxon>Hexapoda</taxon>
        <taxon>Insecta</taxon>
        <taxon>Pterygota</taxon>
        <taxon>Neoptera</taxon>
        <taxon>Endopterygota</taxon>
        <taxon>Diptera</taxon>
        <taxon>Brachycera</taxon>
        <taxon>Muscomorpha</taxon>
        <taxon>Ephydroidea</taxon>
        <taxon>Drosophilidae</taxon>
        <taxon>Drosophila</taxon>
        <taxon>Sophophora</taxon>
    </lineage>
</organism>
<feature type="chain" id="PRO_5002807092" evidence="1">
    <location>
        <begin position="20"/>
        <end position="625"/>
    </location>
</feature>
<keyword evidence="1" id="KW-0732">Signal</keyword>
<reference evidence="3 4" key="1">
    <citation type="journal article" date="2007" name="Nature">
        <title>Evolution of genes and genomes on the Drosophila phylogeny.</title>
        <authorList>
            <consortium name="Drosophila 12 Genomes Consortium"/>
            <person name="Clark A.G."/>
            <person name="Eisen M.B."/>
            <person name="Smith D.R."/>
            <person name="Bergman C.M."/>
            <person name="Oliver B."/>
            <person name="Markow T.A."/>
            <person name="Kaufman T.C."/>
            <person name="Kellis M."/>
            <person name="Gelbart W."/>
            <person name="Iyer V.N."/>
            <person name="Pollard D.A."/>
            <person name="Sackton T.B."/>
            <person name="Larracuente A.M."/>
            <person name="Singh N.D."/>
            <person name="Abad J.P."/>
            <person name="Abt D.N."/>
            <person name="Adryan B."/>
            <person name="Aguade M."/>
            <person name="Akashi H."/>
            <person name="Anderson W.W."/>
            <person name="Aquadro C.F."/>
            <person name="Ardell D.H."/>
            <person name="Arguello R."/>
            <person name="Artieri C.G."/>
            <person name="Barbash D.A."/>
            <person name="Barker D."/>
            <person name="Barsanti P."/>
            <person name="Batterham P."/>
            <person name="Batzoglou S."/>
            <person name="Begun D."/>
            <person name="Bhutkar A."/>
            <person name="Blanco E."/>
            <person name="Bosak S.A."/>
            <person name="Bradley R.K."/>
            <person name="Brand A.D."/>
            <person name="Brent M.R."/>
            <person name="Brooks A.N."/>
            <person name="Brown R.H."/>
            <person name="Butlin R.K."/>
            <person name="Caggese C."/>
            <person name="Calvi B.R."/>
            <person name="Bernardo de Carvalho A."/>
            <person name="Caspi A."/>
            <person name="Castrezana S."/>
            <person name="Celniker S.E."/>
            <person name="Chang J.L."/>
            <person name="Chapple C."/>
            <person name="Chatterji S."/>
            <person name="Chinwalla A."/>
            <person name="Civetta A."/>
            <person name="Clifton S.W."/>
            <person name="Comeron J.M."/>
            <person name="Costello J.C."/>
            <person name="Coyne J.A."/>
            <person name="Daub J."/>
            <person name="David R.G."/>
            <person name="Delcher A.L."/>
            <person name="Delehaunty K."/>
            <person name="Do C.B."/>
            <person name="Ebling H."/>
            <person name="Edwards K."/>
            <person name="Eickbush T."/>
            <person name="Evans J.D."/>
            <person name="Filipski A."/>
            <person name="Findeiss S."/>
            <person name="Freyhult E."/>
            <person name="Fulton L."/>
            <person name="Fulton R."/>
            <person name="Garcia A.C."/>
            <person name="Gardiner A."/>
            <person name="Garfield D.A."/>
            <person name="Garvin B.E."/>
            <person name="Gibson G."/>
            <person name="Gilbert D."/>
            <person name="Gnerre S."/>
            <person name="Godfrey J."/>
            <person name="Good R."/>
            <person name="Gotea V."/>
            <person name="Gravely B."/>
            <person name="Greenberg A.J."/>
            <person name="Griffiths-Jones S."/>
            <person name="Gross S."/>
            <person name="Guigo R."/>
            <person name="Gustafson E.A."/>
            <person name="Haerty W."/>
            <person name="Hahn M.W."/>
            <person name="Halligan D.L."/>
            <person name="Halpern A.L."/>
            <person name="Halter G.M."/>
            <person name="Han M.V."/>
            <person name="Heger A."/>
            <person name="Hillier L."/>
            <person name="Hinrichs A.S."/>
            <person name="Holmes I."/>
            <person name="Hoskins R.A."/>
            <person name="Hubisz M.J."/>
            <person name="Hultmark D."/>
            <person name="Huntley M.A."/>
            <person name="Jaffe D.B."/>
            <person name="Jagadeeshan S."/>
            <person name="Jeck W.R."/>
            <person name="Johnson J."/>
            <person name="Jones C.D."/>
            <person name="Jordan W.C."/>
            <person name="Karpen G.H."/>
            <person name="Kataoka E."/>
            <person name="Keightley P.D."/>
            <person name="Kheradpour P."/>
            <person name="Kirkness E.F."/>
            <person name="Koerich L.B."/>
            <person name="Kristiansen K."/>
            <person name="Kudrna D."/>
            <person name="Kulathinal R.J."/>
            <person name="Kumar S."/>
            <person name="Kwok R."/>
            <person name="Lander E."/>
            <person name="Langley C.H."/>
            <person name="Lapoint R."/>
            <person name="Lazzaro B.P."/>
            <person name="Lee S.J."/>
            <person name="Levesque L."/>
            <person name="Li R."/>
            <person name="Lin C.F."/>
            <person name="Lin M.F."/>
            <person name="Lindblad-Toh K."/>
            <person name="Llopart A."/>
            <person name="Long M."/>
            <person name="Low L."/>
            <person name="Lozovsky E."/>
            <person name="Lu J."/>
            <person name="Luo M."/>
            <person name="Machado C.A."/>
            <person name="Makalowski W."/>
            <person name="Marzo M."/>
            <person name="Matsuda M."/>
            <person name="Matzkin L."/>
            <person name="McAllister B."/>
            <person name="McBride C.S."/>
            <person name="McKernan B."/>
            <person name="McKernan K."/>
            <person name="Mendez-Lago M."/>
            <person name="Minx P."/>
            <person name="Mollenhauer M.U."/>
            <person name="Montooth K."/>
            <person name="Mount S.M."/>
            <person name="Mu X."/>
            <person name="Myers E."/>
            <person name="Negre B."/>
            <person name="Newfeld S."/>
            <person name="Nielsen R."/>
            <person name="Noor M.A."/>
            <person name="O'Grady P."/>
            <person name="Pachter L."/>
            <person name="Papaceit M."/>
            <person name="Parisi M.J."/>
            <person name="Parisi M."/>
            <person name="Parts L."/>
            <person name="Pedersen J.S."/>
            <person name="Pesole G."/>
            <person name="Phillippy A.M."/>
            <person name="Ponting C.P."/>
            <person name="Pop M."/>
            <person name="Porcelli D."/>
            <person name="Powell J.R."/>
            <person name="Prohaska S."/>
            <person name="Pruitt K."/>
            <person name="Puig M."/>
            <person name="Quesneville H."/>
            <person name="Ram K.R."/>
            <person name="Rand D."/>
            <person name="Rasmussen M.D."/>
            <person name="Reed L.K."/>
            <person name="Reenan R."/>
            <person name="Reily A."/>
            <person name="Remington K.A."/>
            <person name="Rieger T.T."/>
            <person name="Ritchie M.G."/>
            <person name="Robin C."/>
            <person name="Rogers Y.H."/>
            <person name="Rohde C."/>
            <person name="Rozas J."/>
            <person name="Rubenfield M.J."/>
            <person name="Ruiz A."/>
            <person name="Russo S."/>
            <person name="Salzberg S.L."/>
            <person name="Sanchez-Gracia A."/>
            <person name="Saranga D.J."/>
            <person name="Sato H."/>
            <person name="Schaeffer S.W."/>
            <person name="Schatz M.C."/>
            <person name="Schlenke T."/>
            <person name="Schwartz R."/>
            <person name="Segarra C."/>
            <person name="Singh R.S."/>
            <person name="Sirot L."/>
            <person name="Sirota M."/>
            <person name="Sisneros N.B."/>
            <person name="Smith C.D."/>
            <person name="Smith T.F."/>
            <person name="Spieth J."/>
            <person name="Stage D.E."/>
            <person name="Stark A."/>
            <person name="Stephan W."/>
            <person name="Strausberg R.L."/>
            <person name="Strempel S."/>
            <person name="Sturgill D."/>
            <person name="Sutton G."/>
            <person name="Sutton G.G."/>
            <person name="Tao W."/>
            <person name="Teichmann S."/>
            <person name="Tobari Y.N."/>
            <person name="Tomimura Y."/>
            <person name="Tsolas J.M."/>
            <person name="Valente V.L."/>
            <person name="Venter E."/>
            <person name="Venter J.C."/>
            <person name="Vicario S."/>
            <person name="Vieira F.G."/>
            <person name="Vilella A.J."/>
            <person name="Villasante A."/>
            <person name="Walenz B."/>
            <person name="Wang J."/>
            <person name="Wasserman M."/>
            <person name="Watts T."/>
            <person name="Wilson D."/>
            <person name="Wilson R.K."/>
            <person name="Wing R.A."/>
            <person name="Wolfner M.F."/>
            <person name="Wong A."/>
            <person name="Wong G.K."/>
            <person name="Wu C.I."/>
            <person name="Wu G."/>
            <person name="Yamamoto D."/>
            <person name="Yang H.P."/>
            <person name="Yang S.P."/>
            <person name="Yorke J.A."/>
            <person name="Yoshida K."/>
            <person name="Zdobnov E."/>
            <person name="Zhang P."/>
            <person name="Zhang Y."/>
            <person name="Zimin A.V."/>
            <person name="Baldwin J."/>
            <person name="Abdouelleil A."/>
            <person name="Abdulkadir J."/>
            <person name="Abebe A."/>
            <person name="Abera B."/>
            <person name="Abreu J."/>
            <person name="Acer S.C."/>
            <person name="Aftuck L."/>
            <person name="Alexander A."/>
            <person name="An P."/>
            <person name="Anderson E."/>
            <person name="Anderson S."/>
            <person name="Arachi H."/>
            <person name="Azer M."/>
            <person name="Bachantsang P."/>
            <person name="Barry A."/>
            <person name="Bayul T."/>
            <person name="Berlin A."/>
            <person name="Bessette D."/>
            <person name="Bloom T."/>
            <person name="Blye J."/>
            <person name="Boguslavskiy L."/>
            <person name="Bonnet C."/>
            <person name="Boukhgalter B."/>
            <person name="Bourzgui I."/>
            <person name="Brown A."/>
            <person name="Cahill P."/>
            <person name="Channer S."/>
            <person name="Cheshatsang Y."/>
            <person name="Chuda L."/>
            <person name="Citroen M."/>
            <person name="Collymore A."/>
            <person name="Cooke P."/>
            <person name="Costello M."/>
            <person name="D'Aco K."/>
            <person name="Daza R."/>
            <person name="De Haan G."/>
            <person name="DeGray S."/>
            <person name="DeMaso C."/>
            <person name="Dhargay N."/>
            <person name="Dooley K."/>
            <person name="Dooley E."/>
            <person name="Doricent M."/>
            <person name="Dorje P."/>
            <person name="Dorjee K."/>
            <person name="Dupes A."/>
            <person name="Elong R."/>
            <person name="Falk J."/>
            <person name="Farina A."/>
            <person name="Faro S."/>
            <person name="Ferguson D."/>
            <person name="Fisher S."/>
            <person name="Foley C.D."/>
            <person name="Franke A."/>
            <person name="Friedrich D."/>
            <person name="Gadbois L."/>
            <person name="Gearin G."/>
            <person name="Gearin C.R."/>
            <person name="Giannoukos G."/>
            <person name="Goode T."/>
            <person name="Graham J."/>
            <person name="Grandbois E."/>
            <person name="Grewal S."/>
            <person name="Gyaltsen K."/>
            <person name="Hafez N."/>
            <person name="Hagos B."/>
            <person name="Hall J."/>
            <person name="Henson C."/>
            <person name="Hollinger A."/>
            <person name="Honan T."/>
            <person name="Huard M.D."/>
            <person name="Hughes L."/>
            <person name="Hurhula B."/>
            <person name="Husby M.E."/>
            <person name="Kamat A."/>
            <person name="Kanga B."/>
            <person name="Kashin S."/>
            <person name="Khazanovich D."/>
            <person name="Kisner P."/>
            <person name="Lance K."/>
            <person name="Lara M."/>
            <person name="Lee W."/>
            <person name="Lennon N."/>
            <person name="Letendre F."/>
            <person name="LeVine R."/>
            <person name="Lipovsky A."/>
            <person name="Liu X."/>
            <person name="Liu J."/>
            <person name="Liu S."/>
            <person name="Lokyitsang T."/>
            <person name="Lokyitsang Y."/>
            <person name="Lubonja R."/>
            <person name="Lui A."/>
            <person name="MacDonald P."/>
            <person name="Magnisalis V."/>
            <person name="Maru K."/>
            <person name="Matthews C."/>
            <person name="McCusker W."/>
            <person name="McDonough S."/>
            <person name="Mehta T."/>
            <person name="Meldrim J."/>
            <person name="Meneus L."/>
            <person name="Mihai O."/>
            <person name="Mihalev A."/>
            <person name="Mihova T."/>
            <person name="Mittelman R."/>
            <person name="Mlenga V."/>
            <person name="Montmayeur A."/>
            <person name="Mulrain L."/>
            <person name="Navidi A."/>
            <person name="Naylor J."/>
            <person name="Negash T."/>
            <person name="Nguyen T."/>
            <person name="Nguyen N."/>
            <person name="Nicol R."/>
            <person name="Norbu C."/>
            <person name="Norbu N."/>
            <person name="Novod N."/>
            <person name="O'Neill B."/>
            <person name="Osman S."/>
            <person name="Markiewicz E."/>
            <person name="Oyono O.L."/>
            <person name="Patti C."/>
            <person name="Phunkhang P."/>
            <person name="Pierre F."/>
            <person name="Priest M."/>
            <person name="Raghuraman S."/>
            <person name="Rege F."/>
            <person name="Reyes R."/>
            <person name="Rise C."/>
            <person name="Rogov P."/>
            <person name="Ross K."/>
            <person name="Ryan E."/>
            <person name="Settipalli S."/>
            <person name="Shea T."/>
            <person name="Sherpa N."/>
            <person name="Shi L."/>
            <person name="Shih D."/>
            <person name="Sparrow T."/>
            <person name="Spaulding J."/>
            <person name="Stalker J."/>
            <person name="Stange-Thomann N."/>
            <person name="Stavropoulos S."/>
            <person name="Stone C."/>
            <person name="Strader C."/>
            <person name="Tesfaye S."/>
            <person name="Thomson T."/>
            <person name="Thoulutsang Y."/>
            <person name="Thoulutsang D."/>
            <person name="Topham K."/>
            <person name="Topping I."/>
            <person name="Tsamla T."/>
            <person name="Vassiliev H."/>
            <person name="Vo A."/>
            <person name="Wangchuk T."/>
            <person name="Wangdi T."/>
            <person name="Weiand M."/>
            <person name="Wilkinson J."/>
            <person name="Wilson A."/>
            <person name="Yadav S."/>
            <person name="Young G."/>
            <person name="Yu Q."/>
            <person name="Zembek L."/>
            <person name="Zhong D."/>
            <person name="Zimmer A."/>
            <person name="Zwirko Z."/>
            <person name="Jaffe D.B."/>
            <person name="Alvarez P."/>
            <person name="Brockman W."/>
            <person name="Butler J."/>
            <person name="Chin C."/>
            <person name="Gnerre S."/>
            <person name="Grabherr M."/>
            <person name="Kleber M."/>
            <person name="Mauceli E."/>
            <person name="MacCallum I."/>
        </authorList>
    </citation>
    <scope>NUCLEOTIDE SEQUENCE [LARGE SCALE GENOMIC DNA]</scope>
    <source>
        <strain evidence="4">Rob3c / Tucson 14021-0248.25</strain>
    </source>
</reference>
<dbReference type="Proteomes" id="UP000001292">
    <property type="component" value="Unassembled WGS sequence"/>
</dbReference>
<name>B4IFU4_DROSE</name>
<protein>
    <submittedName>
        <fullName evidence="3">GM14986</fullName>
    </submittedName>
</protein>
<dbReference type="PhylomeDB" id="B4IFU4"/>
<dbReference type="InterPro" id="IPR050546">
    <property type="entry name" value="Glycosyl_Hydrlase_16"/>
</dbReference>
<dbReference type="PANTHER" id="PTHR10963">
    <property type="entry name" value="GLYCOSYL HYDROLASE-RELATED"/>
    <property type="match status" value="1"/>
</dbReference>
<gene>
    <name evidence="3" type="primary">Dsec\GM14986</name>
    <name evidence="3" type="ORF">Dsec_GM14986</name>
</gene>